<dbReference type="InterPro" id="IPR023370">
    <property type="entry name" value="TrmO-like_N"/>
</dbReference>
<evidence type="ECO:0000256" key="2">
    <source>
        <dbReference type="ARBA" id="ARBA00033753"/>
    </source>
</evidence>
<dbReference type="Proteomes" id="UP001597135">
    <property type="component" value="Unassembled WGS sequence"/>
</dbReference>
<organism evidence="4 5">
    <name type="scientific">Litorisediminicola beolgyonensis</name>
    <dbReference type="NCBI Taxonomy" id="1173614"/>
    <lineage>
        <taxon>Bacteria</taxon>
        <taxon>Pseudomonadati</taxon>
        <taxon>Pseudomonadota</taxon>
        <taxon>Alphaproteobacteria</taxon>
        <taxon>Rhodobacterales</taxon>
        <taxon>Paracoccaceae</taxon>
        <taxon>Litorisediminicola</taxon>
    </lineage>
</organism>
<dbReference type="PANTHER" id="PTHR12818">
    <property type="entry name" value="TRNA (ADENINE(37)-N6)-METHYLTRANSFERASE"/>
    <property type="match status" value="1"/>
</dbReference>
<dbReference type="EMBL" id="JBHTMU010000069">
    <property type="protein sequence ID" value="MFD1344749.1"/>
    <property type="molecule type" value="Genomic_DNA"/>
</dbReference>
<dbReference type="InterPro" id="IPR036414">
    <property type="entry name" value="YaeB_N_sf"/>
</dbReference>
<comment type="caution">
    <text evidence="4">The sequence shown here is derived from an EMBL/GenBank/DDBJ whole genome shotgun (WGS) entry which is preliminary data.</text>
</comment>
<dbReference type="InterPro" id="IPR040372">
    <property type="entry name" value="YaeB-like"/>
</dbReference>
<sequence>MSESDDIRPGEIAVEAPPPDDARLRFIGRCVTPFAERKDCPRQGRLDGPECRLEIFAPWGRALDGIEAFETLDVLYWLDRSRRDLVLQSPKSDGGLRGTFSLRSPVRPNPIGLARVRLVRREGDTLVVRGLDCLNGTPLVDIKPDRCAFSVQAPPKAADRC</sequence>
<dbReference type="CDD" id="cd09281">
    <property type="entry name" value="UPF0066"/>
    <property type="match status" value="1"/>
</dbReference>
<name>A0ABW3ZNS3_9RHOB</name>
<comment type="similarity">
    <text evidence="2">Belongs to the tRNA methyltransferase O family.</text>
</comment>
<evidence type="ECO:0000259" key="3">
    <source>
        <dbReference type="PROSITE" id="PS51668"/>
    </source>
</evidence>
<evidence type="ECO:0000256" key="1">
    <source>
        <dbReference type="ARBA" id="ARBA00022691"/>
    </source>
</evidence>
<evidence type="ECO:0000313" key="4">
    <source>
        <dbReference type="EMBL" id="MFD1344749.1"/>
    </source>
</evidence>
<dbReference type="InterPro" id="IPR036413">
    <property type="entry name" value="YaeB-like_sf"/>
</dbReference>
<dbReference type="RefSeq" id="WP_386806325.1">
    <property type="nucleotide sequence ID" value="NZ_JBHTMU010000069.1"/>
</dbReference>
<proteinExistence type="inferred from homology"/>
<keyword evidence="1" id="KW-0949">S-adenosyl-L-methionine</keyword>
<evidence type="ECO:0000313" key="5">
    <source>
        <dbReference type="Proteomes" id="UP001597135"/>
    </source>
</evidence>
<dbReference type="NCBIfam" id="TIGR00104">
    <property type="entry name" value="tRNA_TsaA"/>
    <property type="match status" value="1"/>
</dbReference>
<dbReference type="Pfam" id="PF01980">
    <property type="entry name" value="TrmO_N"/>
    <property type="match status" value="1"/>
</dbReference>
<feature type="domain" description="TsaA-like" evidence="3">
    <location>
        <begin position="24"/>
        <end position="154"/>
    </location>
</feature>
<accession>A0ABW3ZNS3</accession>
<keyword evidence="5" id="KW-1185">Reference proteome</keyword>
<dbReference type="PROSITE" id="PS51668">
    <property type="entry name" value="TSAA_2"/>
    <property type="match status" value="1"/>
</dbReference>
<dbReference type="Gene3D" id="2.40.30.70">
    <property type="entry name" value="YaeB-like"/>
    <property type="match status" value="1"/>
</dbReference>
<protein>
    <submittedName>
        <fullName evidence="4">tRNA (N6-threonylcarbamoyladenosine(37)-N6)-methyltransferase TrmO</fullName>
    </submittedName>
</protein>
<reference evidence="5" key="1">
    <citation type="journal article" date="2019" name="Int. J. Syst. Evol. Microbiol.">
        <title>The Global Catalogue of Microorganisms (GCM) 10K type strain sequencing project: providing services to taxonomists for standard genome sequencing and annotation.</title>
        <authorList>
            <consortium name="The Broad Institute Genomics Platform"/>
            <consortium name="The Broad Institute Genome Sequencing Center for Infectious Disease"/>
            <person name="Wu L."/>
            <person name="Ma J."/>
        </authorList>
    </citation>
    <scope>NUCLEOTIDE SEQUENCE [LARGE SCALE GENOMIC DNA]</scope>
    <source>
        <strain evidence="5">CCUG 62953</strain>
    </source>
</reference>
<dbReference type="SUPFAM" id="SSF118196">
    <property type="entry name" value="YaeB-like"/>
    <property type="match status" value="1"/>
</dbReference>
<gene>
    <name evidence="4" type="primary">tsaA</name>
    <name evidence="4" type="ORF">ACFQ4E_20135</name>
</gene>
<dbReference type="PANTHER" id="PTHR12818:SF0">
    <property type="entry name" value="TRNA (ADENINE(37)-N6)-METHYLTRANSFERASE"/>
    <property type="match status" value="1"/>
</dbReference>